<reference evidence="6 7" key="1">
    <citation type="submission" date="2015-01" db="EMBL/GenBank/DDBJ databases">
        <title>Draft genome of the acidophilic iron oxidizer Ferrimicrobium acidiphilum strain T23.</title>
        <authorList>
            <person name="Poehlein A."/>
            <person name="Eisen S."/>
            <person name="Schloemann M."/>
            <person name="Johnson B.D."/>
            <person name="Daniel R."/>
            <person name="Muehling M."/>
        </authorList>
    </citation>
    <scope>NUCLEOTIDE SEQUENCE [LARGE SCALE GENOMIC DNA]</scope>
    <source>
        <strain evidence="6 7">T23</strain>
    </source>
</reference>
<dbReference type="EMBL" id="JXUW01000010">
    <property type="protein sequence ID" value="KJE76866.1"/>
    <property type="molecule type" value="Genomic_DNA"/>
</dbReference>
<gene>
    <name evidence="6" type="ORF">FEAC_13680</name>
</gene>
<evidence type="ECO:0000313" key="6">
    <source>
        <dbReference type="EMBL" id="KJE76866.1"/>
    </source>
</evidence>
<accession>A0A0D8FUT4</accession>
<keyword evidence="4 5" id="KW-0472">Membrane</keyword>
<feature type="transmembrane region" description="Helical" evidence="5">
    <location>
        <begin position="204"/>
        <end position="227"/>
    </location>
</feature>
<feature type="transmembrane region" description="Helical" evidence="5">
    <location>
        <begin position="46"/>
        <end position="68"/>
    </location>
</feature>
<protein>
    <submittedName>
        <fullName evidence="6">VIT family protein</fullName>
    </submittedName>
</protein>
<dbReference type="GO" id="GO:0005384">
    <property type="term" value="F:manganese ion transmembrane transporter activity"/>
    <property type="evidence" value="ECO:0007669"/>
    <property type="project" value="InterPro"/>
</dbReference>
<dbReference type="STRING" id="1121877.FEAC_13680"/>
<dbReference type="InterPro" id="IPR008217">
    <property type="entry name" value="Ccc1_fam"/>
</dbReference>
<feature type="transmembrane region" description="Helical" evidence="5">
    <location>
        <begin position="239"/>
        <end position="260"/>
    </location>
</feature>
<sequence length="261" mass="26973">MIEQNSQNGSQEVETGRSTLYLVRYCEGMEAHHNGHRDISGGGARAAVFGVSDGLLSNVALILGVAGAHPAPKAVVIAGLAGLVAGAFSMGVGEYISMGAQRELFEHELRIEATEIRERPDAETRELTELYVSRGVPKELAAEVSDYLMRNPDTALQVHAQEELGVAPDSVGSPIQAALASFFSFAIGALIPLVAWFVTIGSAAVIASAISAGVASLLVGGGLAAMTGRSVSKGAARQFILSAVAALVTYGVGHFLGATIR</sequence>
<keyword evidence="2 5" id="KW-0812">Transmembrane</keyword>
<evidence type="ECO:0000256" key="5">
    <source>
        <dbReference type="SAM" id="Phobius"/>
    </source>
</evidence>
<evidence type="ECO:0000256" key="3">
    <source>
        <dbReference type="ARBA" id="ARBA00022989"/>
    </source>
</evidence>
<feature type="transmembrane region" description="Helical" evidence="5">
    <location>
        <begin position="74"/>
        <end position="96"/>
    </location>
</feature>
<dbReference type="AlphaFoldDB" id="A0A0D8FUT4"/>
<dbReference type="PANTHER" id="PTHR31851">
    <property type="entry name" value="FE(2+)/MN(2+) TRANSPORTER PCL1"/>
    <property type="match status" value="1"/>
</dbReference>
<evidence type="ECO:0000256" key="2">
    <source>
        <dbReference type="ARBA" id="ARBA00022692"/>
    </source>
</evidence>
<dbReference type="GO" id="GO:0030026">
    <property type="term" value="P:intracellular manganese ion homeostasis"/>
    <property type="evidence" value="ECO:0007669"/>
    <property type="project" value="InterPro"/>
</dbReference>
<keyword evidence="7" id="KW-1185">Reference proteome</keyword>
<evidence type="ECO:0000256" key="4">
    <source>
        <dbReference type="ARBA" id="ARBA00023136"/>
    </source>
</evidence>
<comment type="caution">
    <text evidence="6">The sequence shown here is derived from an EMBL/GenBank/DDBJ whole genome shotgun (WGS) entry which is preliminary data.</text>
</comment>
<proteinExistence type="predicted"/>
<comment type="subcellular location">
    <subcellularLocation>
        <location evidence="1">Endomembrane system</location>
        <topology evidence="1">Multi-pass membrane protein</topology>
    </subcellularLocation>
</comment>
<organism evidence="6 7">
    <name type="scientific">Ferrimicrobium acidiphilum DSM 19497</name>
    <dbReference type="NCBI Taxonomy" id="1121877"/>
    <lineage>
        <taxon>Bacteria</taxon>
        <taxon>Bacillati</taxon>
        <taxon>Actinomycetota</taxon>
        <taxon>Acidimicrobiia</taxon>
        <taxon>Acidimicrobiales</taxon>
        <taxon>Acidimicrobiaceae</taxon>
        <taxon>Ferrimicrobium</taxon>
    </lineage>
</organism>
<keyword evidence="3 5" id="KW-1133">Transmembrane helix</keyword>
<dbReference type="Pfam" id="PF01988">
    <property type="entry name" value="VIT1"/>
    <property type="match status" value="1"/>
</dbReference>
<dbReference type="eggNOG" id="COG1814">
    <property type="taxonomic scope" value="Bacteria"/>
</dbReference>
<dbReference type="GO" id="GO:0012505">
    <property type="term" value="C:endomembrane system"/>
    <property type="evidence" value="ECO:0007669"/>
    <property type="project" value="UniProtKB-SubCell"/>
</dbReference>
<name>A0A0D8FUT4_9ACTN</name>
<evidence type="ECO:0000313" key="7">
    <source>
        <dbReference type="Proteomes" id="UP000032336"/>
    </source>
</evidence>
<feature type="transmembrane region" description="Helical" evidence="5">
    <location>
        <begin position="177"/>
        <end position="198"/>
    </location>
</feature>
<evidence type="ECO:0000256" key="1">
    <source>
        <dbReference type="ARBA" id="ARBA00004127"/>
    </source>
</evidence>
<dbReference type="Proteomes" id="UP000032336">
    <property type="component" value="Unassembled WGS sequence"/>
</dbReference>